<protein>
    <recommendedName>
        <fullName evidence="5">protein-serine/threonine phosphatase</fullName>
        <ecNumber evidence="5">3.1.3.16</ecNumber>
    </recommendedName>
</protein>
<feature type="region of interest" description="Disordered" evidence="17">
    <location>
        <begin position="480"/>
        <end position="525"/>
    </location>
</feature>
<dbReference type="InterPro" id="IPR036412">
    <property type="entry name" value="HAD-like_sf"/>
</dbReference>
<keyword evidence="8" id="KW-0378">Hydrolase</keyword>
<keyword evidence="12" id="KW-0539">Nucleus</keyword>
<comment type="cofactor">
    <cofactor evidence="1">
        <name>Mn(2+)</name>
        <dbReference type="ChEBI" id="CHEBI:29035"/>
    </cofactor>
</comment>
<evidence type="ECO:0000256" key="1">
    <source>
        <dbReference type="ARBA" id="ARBA00001936"/>
    </source>
</evidence>
<keyword evidence="16" id="KW-0175">Coiled coil</keyword>
<evidence type="ECO:0000256" key="9">
    <source>
        <dbReference type="ARBA" id="ARBA00022884"/>
    </source>
</evidence>
<sequence>MLVGDLDLNSVINEKTLALLNMEDDCKEQEVVRVVIHDVEEGEISDSASVEEISEESFKTKQAPLPSPPAASAITVNSNNSNAKNNSSSGGGGSGSGGRVWTMRDVYKYQISTKTSYSGLYNLAWAQAVNNKPLDEVFVMMEDNNSKDNKNGSNNDVSNISNPNDNEESKVVIDVEEGELEEGEIDLDSDVIVSNEGFNMEIEDANNEVLDMRKQFDSIKKELSSLNLIDAEKSFDRICSNLKNLADSLKKLVVESSSPETDSLVQLLLTALQSVTSVFSSMYQRPKEQNRDVVLRLLAHIISLKPPIFSSQQLKEMEVIMSSVDTLADPLCKDNNNKKKQLREGFNKVDSKNMVFDHANREPKKGETELWATGSLDPTEQSFSLEYSKSGLVNPKHKGVALPLLDLHKDHDADSLPSPTRELSEPLPFDKGFVLGHGLVKPEWPVPRRTLGRENSVMHPYETDAVKAVSSYQQKFNRSSFYTNNELPSPTPSEEADTGDCEMSEEVSSSVIHKASSSANTSSLGQPIVSSVNSSILGQSAVSSTAGMAIGGQGFGKTGIVSSISNNPNLVVKSSSAKSRDPRLRLANSDALSRNLNQGPSAIENNVSKLDPIGTTSSRKQNTVEKQVLDGPAPKRQRNESTDSGFLYDVQAITGIGSWLEDKGTAGIPVTNSYLTPGSVFSGSRNLASVTTNLTTHGNEKFQIVGQNTTLPVSSLTTNLPLSGAASTSPVTTPGTTLSVNSPFTLPITSQSANFTLPITSQSANLPMKDTSSTASLHSLLKDIAVNPSIWMNILKMEHQRSSGNNRSMTQASDSNTLLGAAPLTNGAPYNSSMLGHLSAAIAQTPPPVSVEESGKVRMKPRDPRRILHSNSTQKGGTAGSDQSKLNASLNSAMQGNLGTLMQEDQLEKKLVPSSTIKPPDITRQFTSNLRNIADILSASQASTSSPVPSQIPSSQPVQSHQGVLETKDVVSESSNLRNRIGLASEEANAGPPRPLNANAWSDVEHLFEGFDDKQKAAIQRERARRLEEQKKMFAVRKLCLVLDLDHTLLNSAKFVEVDPVHDEMLSKKEEQDREKPYRHLFRFPHMAMWTKLRPGIWNFLEKASKLFELHLYTMGNKYYATEMAKLLDPKGDLFSGRVISRGDDGEPDDGNERVPKSKDLEGVLGMESAVVIMDDSIRVWPHNKLNLIVVERYIYFPCSRRQFGLPGPSLLEIDHDERPEDGTLASSLGVIERIHQNFFAHESLEVADVRNILACEQKKILAGCRIVFSRVFPVGEAKPHMHPLWQTAEQFGAVCTNQIDEQVTHVVANSLGTDKVNWALSMGKFVVYPGWVEASALLYRRANEQDFAIKQQ</sequence>
<dbReference type="SMART" id="SM00577">
    <property type="entry name" value="CPDc"/>
    <property type="match status" value="1"/>
</dbReference>
<keyword evidence="11" id="KW-0804">Transcription</keyword>
<dbReference type="PROSITE" id="PS50172">
    <property type="entry name" value="BRCT"/>
    <property type="match status" value="1"/>
</dbReference>
<accession>A0ABD3TFE9</accession>
<evidence type="ECO:0000256" key="17">
    <source>
        <dbReference type="SAM" id="MobiDB-lite"/>
    </source>
</evidence>
<dbReference type="PANTHER" id="PTHR23081">
    <property type="entry name" value="RNA POLYMERASE II CTD PHOSPHATASE"/>
    <property type="match status" value="1"/>
</dbReference>
<evidence type="ECO:0000256" key="13">
    <source>
        <dbReference type="ARBA" id="ARBA00047761"/>
    </source>
</evidence>
<comment type="caution">
    <text evidence="20">The sequence shown here is derived from an EMBL/GenBank/DDBJ whole genome shotgun (WGS) entry which is preliminary data.</text>
</comment>
<feature type="compositionally biased region" description="Low complexity" evidence="17">
    <location>
        <begin position="507"/>
        <end position="519"/>
    </location>
</feature>
<dbReference type="SMART" id="SM00292">
    <property type="entry name" value="BRCT"/>
    <property type="match status" value="1"/>
</dbReference>
<feature type="compositionally biased region" description="Low complexity" evidence="17">
    <location>
        <begin position="943"/>
        <end position="962"/>
    </location>
</feature>
<feature type="region of interest" description="Disordered" evidence="17">
    <location>
        <begin position="144"/>
        <end position="170"/>
    </location>
</feature>
<dbReference type="GO" id="GO:0005634">
    <property type="term" value="C:nucleus"/>
    <property type="evidence" value="ECO:0007669"/>
    <property type="project" value="UniProtKB-SubCell"/>
</dbReference>
<feature type="region of interest" description="Disordered" evidence="17">
    <location>
        <begin position="846"/>
        <end position="885"/>
    </location>
</feature>
<evidence type="ECO:0000313" key="20">
    <source>
        <dbReference type="EMBL" id="KAL3835742.1"/>
    </source>
</evidence>
<feature type="compositionally biased region" description="Polar residues" evidence="17">
    <location>
        <begin position="869"/>
        <end position="885"/>
    </location>
</feature>
<evidence type="ECO:0000259" key="19">
    <source>
        <dbReference type="PROSITE" id="PS50969"/>
    </source>
</evidence>
<dbReference type="SUPFAM" id="SSF56784">
    <property type="entry name" value="HAD-like"/>
    <property type="match status" value="1"/>
</dbReference>
<dbReference type="GO" id="GO:0004722">
    <property type="term" value="F:protein serine/threonine phosphatase activity"/>
    <property type="evidence" value="ECO:0007669"/>
    <property type="project" value="UniProtKB-EC"/>
</dbReference>
<evidence type="ECO:0000256" key="10">
    <source>
        <dbReference type="ARBA" id="ARBA00023015"/>
    </source>
</evidence>
<dbReference type="Gene3D" id="3.40.50.1000">
    <property type="entry name" value="HAD superfamily/HAD-like"/>
    <property type="match status" value="1"/>
</dbReference>
<evidence type="ECO:0000256" key="3">
    <source>
        <dbReference type="ARBA" id="ARBA00001946"/>
    </source>
</evidence>
<evidence type="ECO:0000256" key="5">
    <source>
        <dbReference type="ARBA" id="ARBA00013081"/>
    </source>
</evidence>
<dbReference type="CDD" id="cd17729">
    <property type="entry name" value="BRCT_CTDP1"/>
    <property type="match status" value="1"/>
</dbReference>
<evidence type="ECO:0000256" key="16">
    <source>
        <dbReference type="SAM" id="Coils"/>
    </source>
</evidence>
<evidence type="ECO:0000256" key="15">
    <source>
        <dbReference type="ARBA" id="ARBA00063107"/>
    </source>
</evidence>
<dbReference type="SUPFAM" id="SSF52113">
    <property type="entry name" value="BRCT domain"/>
    <property type="match status" value="1"/>
</dbReference>
<comment type="catalytic activity">
    <reaction evidence="13">
        <text>O-phospho-L-seryl-[protein] + H2O = L-seryl-[protein] + phosphate</text>
        <dbReference type="Rhea" id="RHEA:20629"/>
        <dbReference type="Rhea" id="RHEA-COMP:9863"/>
        <dbReference type="Rhea" id="RHEA-COMP:11604"/>
        <dbReference type="ChEBI" id="CHEBI:15377"/>
        <dbReference type="ChEBI" id="CHEBI:29999"/>
        <dbReference type="ChEBI" id="CHEBI:43474"/>
        <dbReference type="ChEBI" id="CHEBI:83421"/>
        <dbReference type="EC" id="3.1.3.16"/>
    </reaction>
</comment>
<reference evidence="20 21" key="1">
    <citation type="submission" date="2024-12" db="EMBL/GenBank/DDBJ databases">
        <title>The unique morphological basis and parallel evolutionary history of personate flowers in Penstemon.</title>
        <authorList>
            <person name="Depatie T.H."/>
            <person name="Wessinger C.A."/>
        </authorList>
    </citation>
    <scope>NUCLEOTIDE SEQUENCE [LARGE SCALE GENOMIC DNA]</scope>
    <source>
        <strain evidence="20">WTNN_2</strain>
        <tissue evidence="20">Leaf</tissue>
    </source>
</reference>
<dbReference type="Pfam" id="PF00533">
    <property type="entry name" value="BRCT"/>
    <property type="match status" value="1"/>
</dbReference>
<dbReference type="PROSITE" id="PS50969">
    <property type="entry name" value="FCP1"/>
    <property type="match status" value="1"/>
</dbReference>
<dbReference type="EC" id="3.1.3.16" evidence="5"/>
<comment type="subcellular location">
    <subcellularLocation>
        <location evidence="4">Nucleus</location>
    </subcellularLocation>
</comment>
<dbReference type="FunFam" id="3.40.50.1000:FF:000098">
    <property type="entry name" value="RNA polymerase II C-terminal domain phosphatase-like 3"/>
    <property type="match status" value="1"/>
</dbReference>
<dbReference type="PANTHER" id="PTHR23081:SF2">
    <property type="entry name" value="RNA POLYMERASE II C-TERMINAL DOMAIN PHOSPHATASE-LIKE 3"/>
    <property type="match status" value="1"/>
</dbReference>
<dbReference type="GO" id="GO:0009651">
    <property type="term" value="P:response to salt stress"/>
    <property type="evidence" value="ECO:0007669"/>
    <property type="project" value="UniProtKB-ARBA"/>
</dbReference>
<dbReference type="InterPro" id="IPR057473">
    <property type="entry name" value="ARM_CPL3"/>
</dbReference>
<evidence type="ECO:0000256" key="8">
    <source>
        <dbReference type="ARBA" id="ARBA00022801"/>
    </source>
</evidence>
<feature type="region of interest" description="Disordered" evidence="17">
    <location>
        <begin position="45"/>
        <end position="97"/>
    </location>
</feature>
<evidence type="ECO:0000256" key="7">
    <source>
        <dbReference type="ARBA" id="ARBA00022723"/>
    </source>
</evidence>
<keyword evidence="6" id="KW-0678">Repressor</keyword>
<feature type="region of interest" description="Disordered" evidence="17">
    <location>
        <begin position="941"/>
        <end position="964"/>
    </location>
</feature>
<keyword evidence="21" id="KW-1185">Reference proteome</keyword>
<keyword evidence="9" id="KW-0694">RNA-binding</keyword>
<dbReference type="InterPro" id="IPR001357">
    <property type="entry name" value="BRCT_dom"/>
</dbReference>
<feature type="compositionally biased region" description="Basic and acidic residues" evidence="17">
    <location>
        <begin position="853"/>
        <end position="866"/>
    </location>
</feature>
<name>A0ABD3TFE9_9LAMI</name>
<comment type="cofactor">
    <cofactor evidence="2">
        <name>Co(2+)</name>
        <dbReference type="ChEBI" id="CHEBI:48828"/>
    </cofactor>
</comment>
<dbReference type="GO" id="GO:0046872">
    <property type="term" value="F:metal ion binding"/>
    <property type="evidence" value="ECO:0007669"/>
    <property type="project" value="UniProtKB-KW"/>
</dbReference>
<comment type="catalytic activity">
    <reaction evidence="14">
        <text>O-phospho-L-threonyl-[protein] + H2O = L-threonyl-[protein] + phosphate</text>
        <dbReference type="Rhea" id="RHEA:47004"/>
        <dbReference type="Rhea" id="RHEA-COMP:11060"/>
        <dbReference type="Rhea" id="RHEA-COMP:11605"/>
        <dbReference type="ChEBI" id="CHEBI:15377"/>
        <dbReference type="ChEBI" id="CHEBI:30013"/>
        <dbReference type="ChEBI" id="CHEBI:43474"/>
        <dbReference type="ChEBI" id="CHEBI:61977"/>
        <dbReference type="EC" id="3.1.3.16"/>
    </reaction>
</comment>
<feature type="domain" description="FCP1 homology" evidence="19">
    <location>
        <begin position="1034"/>
        <end position="1214"/>
    </location>
</feature>
<evidence type="ECO:0000259" key="18">
    <source>
        <dbReference type="PROSITE" id="PS50172"/>
    </source>
</evidence>
<dbReference type="FunFam" id="3.40.50.10190:FF:000014">
    <property type="entry name" value="RNA polymerase II C-terminal domain phosphatase-like 3"/>
    <property type="match status" value="1"/>
</dbReference>
<feature type="domain" description="BRCT" evidence="18">
    <location>
        <begin position="1257"/>
        <end position="1350"/>
    </location>
</feature>
<dbReference type="InterPro" id="IPR036420">
    <property type="entry name" value="BRCT_dom_sf"/>
</dbReference>
<comment type="cofactor">
    <cofactor evidence="3">
        <name>Mg(2+)</name>
        <dbReference type="ChEBI" id="CHEBI:18420"/>
    </cofactor>
</comment>
<dbReference type="EMBL" id="JBJXBP010000004">
    <property type="protein sequence ID" value="KAL3835742.1"/>
    <property type="molecule type" value="Genomic_DNA"/>
</dbReference>
<dbReference type="Gene3D" id="3.40.50.10190">
    <property type="entry name" value="BRCT domain"/>
    <property type="match status" value="1"/>
</dbReference>
<dbReference type="GO" id="GO:0003723">
    <property type="term" value="F:RNA binding"/>
    <property type="evidence" value="ECO:0007669"/>
    <property type="project" value="UniProtKB-KW"/>
</dbReference>
<organism evidence="20 21">
    <name type="scientific">Penstemon smallii</name>
    <dbReference type="NCBI Taxonomy" id="265156"/>
    <lineage>
        <taxon>Eukaryota</taxon>
        <taxon>Viridiplantae</taxon>
        <taxon>Streptophyta</taxon>
        <taxon>Embryophyta</taxon>
        <taxon>Tracheophyta</taxon>
        <taxon>Spermatophyta</taxon>
        <taxon>Magnoliopsida</taxon>
        <taxon>eudicotyledons</taxon>
        <taxon>Gunneridae</taxon>
        <taxon>Pentapetalae</taxon>
        <taxon>asterids</taxon>
        <taxon>lamiids</taxon>
        <taxon>Lamiales</taxon>
        <taxon>Plantaginaceae</taxon>
        <taxon>Cheloneae</taxon>
        <taxon>Penstemon</taxon>
    </lineage>
</organism>
<evidence type="ECO:0000256" key="12">
    <source>
        <dbReference type="ARBA" id="ARBA00023242"/>
    </source>
</evidence>
<proteinExistence type="predicted"/>
<evidence type="ECO:0000256" key="14">
    <source>
        <dbReference type="ARBA" id="ARBA00048336"/>
    </source>
</evidence>
<feature type="compositionally biased region" description="Polar residues" evidence="17">
    <location>
        <begin position="590"/>
        <end position="625"/>
    </location>
</feature>
<keyword evidence="7" id="KW-0479">Metal-binding</keyword>
<dbReference type="InterPro" id="IPR039189">
    <property type="entry name" value="Fcp1"/>
</dbReference>
<keyword evidence="10" id="KW-0805">Transcription regulation</keyword>
<dbReference type="NCBIfam" id="TIGR02250">
    <property type="entry name" value="FCP1_euk"/>
    <property type="match status" value="1"/>
</dbReference>
<dbReference type="InterPro" id="IPR011947">
    <property type="entry name" value="FCP1_euk"/>
</dbReference>
<evidence type="ECO:0000256" key="4">
    <source>
        <dbReference type="ARBA" id="ARBA00004123"/>
    </source>
</evidence>
<dbReference type="Pfam" id="PF03031">
    <property type="entry name" value="NIF"/>
    <property type="match status" value="1"/>
</dbReference>
<gene>
    <name evidence="20" type="ORF">ACJIZ3_010478</name>
</gene>
<comment type="subunit">
    <text evidence="15">Interacts with RAP74.</text>
</comment>
<evidence type="ECO:0000313" key="21">
    <source>
        <dbReference type="Proteomes" id="UP001634393"/>
    </source>
</evidence>
<feature type="coiled-coil region" evidence="16">
    <location>
        <begin position="195"/>
        <end position="222"/>
    </location>
</feature>
<dbReference type="CDD" id="cd07521">
    <property type="entry name" value="HAD_FCP1-like"/>
    <property type="match status" value="1"/>
</dbReference>
<evidence type="ECO:0000256" key="6">
    <source>
        <dbReference type="ARBA" id="ARBA00022491"/>
    </source>
</evidence>
<dbReference type="Proteomes" id="UP001634393">
    <property type="component" value="Unassembled WGS sequence"/>
</dbReference>
<dbReference type="InterPro" id="IPR023214">
    <property type="entry name" value="HAD_sf"/>
</dbReference>
<dbReference type="Pfam" id="PF25505">
    <property type="entry name" value="ARM_CPL3"/>
    <property type="match status" value="1"/>
</dbReference>
<evidence type="ECO:0000256" key="11">
    <source>
        <dbReference type="ARBA" id="ARBA00023163"/>
    </source>
</evidence>
<feature type="compositionally biased region" description="Low complexity" evidence="17">
    <location>
        <begin position="70"/>
        <end position="88"/>
    </location>
</feature>
<feature type="region of interest" description="Disordered" evidence="17">
    <location>
        <begin position="590"/>
        <end position="643"/>
    </location>
</feature>
<feature type="compositionally biased region" description="Acidic residues" evidence="17">
    <location>
        <begin position="494"/>
        <end position="505"/>
    </location>
</feature>
<evidence type="ECO:0000256" key="2">
    <source>
        <dbReference type="ARBA" id="ARBA00001941"/>
    </source>
</evidence>
<dbReference type="InterPro" id="IPR004274">
    <property type="entry name" value="FCP1_dom"/>
</dbReference>